<sequence>MRISGHAGPRNMAMTVSQNTVAATTEREGHAAGSTVRVWAWIRIWCRGGYCAGPKTAMGPPSPKPKRAETSTLSVSVGQARTDHAEPCFQQFPAQGAPQVLSLCPQPQKGHLVTSAQAYIVRCWVIEHGGAGKTTGRSERSSVEPRNGI</sequence>
<dbReference type="Proteomes" id="UP000002762">
    <property type="component" value="Unassembled WGS sequence"/>
</dbReference>
<dbReference type="RefSeq" id="XP_008599286.1">
    <property type="nucleotide sequence ID" value="XM_008601064.1"/>
</dbReference>
<protein>
    <submittedName>
        <fullName evidence="1">Uncharacterized protein</fullName>
    </submittedName>
</protein>
<keyword evidence="2" id="KW-1185">Reference proteome</keyword>
<name>J4UL65_BEAB2</name>
<evidence type="ECO:0000313" key="2">
    <source>
        <dbReference type="Proteomes" id="UP000002762"/>
    </source>
</evidence>
<gene>
    <name evidence="1" type="ORF">BBA_05967</name>
</gene>
<accession>J4UL65</accession>
<evidence type="ECO:0000313" key="1">
    <source>
        <dbReference type="EMBL" id="EJP65197.1"/>
    </source>
</evidence>
<dbReference type="InParanoid" id="J4UL65"/>
<dbReference type="EMBL" id="JH725165">
    <property type="protein sequence ID" value="EJP65197.1"/>
    <property type="molecule type" value="Genomic_DNA"/>
</dbReference>
<dbReference type="HOGENOM" id="CLU_1749302_0_0_1"/>
<organism evidence="1 2">
    <name type="scientific">Beauveria bassiana (strain ARSEF 2860)</name>
    <name type="common">White muscardine disease fungus</name>
    <name type="synonym">Tritirachium shiotae</name>
    <dbReference type="NCBI Taxonomy" id="655819"/>
    <lineage>
        <taxon>Eukaryota</taxon>
        <taxon>Fungi</taxon>
        <taxon>Dikarya</taxon>
        <taxon>Ascomycota</taxon>
        <taxon>Pezizomycotina</taxon>
        <taxon>Sordariomycetes</taxon>
        <taxon>Hypocreomycetidae</taxon>
        <taxon>Hypocreales</taxon>
        <taxon>Cordycipitaceae</taxon>
        <taxon>Beauveria</taxon>
    </lineage>
</organism>
<dbReference type="GeneID" id="19888979"/>
<dbReference type="AlphaFoldDB" id="J4UL65"/>
<proteinExistence type="predicted"/>
<reference evidence="1 2" key="1">
    <citation type="journal article" date="2012" name="Sci. Rep.">
        <title>Genomic perspectives on the evolution of fungal entomopathogenicity in Beauveria bassiana.</title>
        <authorList>
            <person name="Xiao G."/>
            <person name="Ying S.H."/>
            <person name="Zheng P."/>
            <person name="Wang Z.L."/>
            <person name="Zhang S."/>
            <person name="Xie X.Q."/>
            <person name="Shang Y."/>
            <person name="St Leger R.J."/>
            <person name="Zhao G.P."/>
            <person name="Wang C."/>
            <person name="Feng M.G."/>
        </authorList>
    </citation>
    <scope>NUCLEOTIDE SEQUENCE [LARGE SCALE GENOMIC DNA]</scope>
    <source>
        <strain evidence="1 2">ARSEF 2860</strain>
    </source>
</reference>